<dbReference type="InterPro" id="IPR043129">
    <property type="entry name" value="ATPase_NBD"/>
</dbReference>
<protein>
    <submittedName>
        <fullName evidence="1">Uncharacterized protein</fullName>
    </submittedName>
</protein>
<dbReference type="InterPro" id="IPR001387">
    <property type="entry name" value="Cro/C1-type_HTH"/>
</dbReference>
<dbReference type="PROSITE" id="PS50943">
    <property type="entry name" value="HTH_CROC1"/>
    <property type="match status" value="1"/>
</dbReference>
<dbReference type="Gene3D" id="3.30.420.40">
    <property type="match status" value="2"/>
</dbReference>
<dbReference type="RefSeq" id="WP_054300260.1">
    <property type="nucleotide sequence ID" value="NZ_CP012413.1"/>
</dbReference>
<accession>A0A9Q6LTN4</accession>
<organism evidence="1 2">
    <name type="scientific">Piscirickettsia salmonis</name>
    <dbReference type="NCBI Taxonomy" id="1238"/>
    <lineage>
        <taxon>Bacteria</taxon>
        <taxon>Pseudomonadati</taxon>
        <taxon>Pseudomonadota</taxon>
        <taxon>Gammaproteobacteria</taxon>
        <taxon>Thiotrichales</taxon>
        <taxon>Piscirickettsiaceae</taxon>
        <taxon>Piscirickettsia</taxon>
    </lineage>
</organism>
<dbReference type="EMBL" id="CP038908">
    <property type="protein sequence ID" value="QGO05319.1"/>
    <property type="molecule type" value="Genomic_DNA"/>
</dbReference>
<sequence>MPILQGVRDFGITKLINIAEALNVSPNEILNKTYTERDTTSKKLSNNIEYYGIFISSADSTYCYFYNKITDETSYFVTEFIISCSLNYIDIIDNIKSTIEKTINSNFKNMAIFCSVQEYEFSKKRELLISYGKKHFNFFAAYPDWKTNYHANFNNESGICIVINDGLSISYKEKNKNQIFKTQGLGFPIADEGGNLWLGWQAIRYAIKVRENLKNRSKLSDKILAVFNFNLYEISEQISNTPNKTYNKAANILKNQYFQECQEAKSIINLGGEKIQEYILEIDNKIEDKLPVCITGDLSYLYQKYIPNDRLALSNKDQEELIRDYAIDVLNKAQKSI</sequence>
<gene>
    <name evidence="1" type="ORF">Psal009_01207</name>
</gene>
<evidence type="ECO:0000313" key="1">
    <source>
        <dbReference type="EMBL" id="QGO05319.1"/>
    </source>
</evidence>
<dbReference type="SUPFAM" id="SSF53067">
    <property type="entry name" value="Actin-like ATPase domain"/>
    <property type="match status" value="1"/>
</dbReference>
<reference evidence="1 2" key="1">
    <citation type="submission" date="2019-04" db="EMBL/GenBank/DDBJ databases">
        <title>Complete genome sequencing of Piscirickettsia salmonis strain Psal-009.</title>
        <authorList>
            <person name="Schober I."/>
            <person name="Bunk B."/>
            <person name="Sproer C."/>
            <person name="Carril G.P."/>
            <person name="Riedel T."/>
            <person name="Flores-Herrera P.A."/>
            <person name="Nourdin-Galindo G."/>
            <person name="Marshall S.H."/>
            <person name="Overmann J."/>
        </authorList>
    </citation>
    <scope>NUCLEOTIDE SEQUENCE [LARGE SCALE GENOMIC DNA]</scope>
    <source>
        <strain evidence="1 2">Psal-009</strain>
    </source>
</reference>
<name>A0A9Q6LTN4_PISSA</name>
<dbReference type="AlphaFoldDB" id="A0A9Q6LTN4"/>
<evidence type="ECO:0000313" key="2">
    <source>
        <dbReference type="Proteomes" id="UP000422232"/>
    </source>
</evidence>
<proteinExistence type="predicted"/>
<dbReference type="Proteomes" id="UP000422232">
    <property type="component" value="Chromosome"/>
</dbReference>
<keyword evidence="2" id="KW-1185">Reference proteome</keyword>